<comment type="caution">
    <text evidence="2">The sequence shown here is derived from an EMBL/GenBank/DDBJ whole genome shotgun (WGS) entry which is preliminary data.</text>
</comment>
<name>A0ABR6VMD6_9BACT</name>
<keyword evidence="3" id="KW-1185">Reference proteome</keyword>
<dbReference type="PANTHER" id="PTHR31377:SF0">
    <property type="entry name" value="AGMATINE DEIMINASE-RELATED"/>
    <property type="match status" value="1"/>
</dbReference>
<evidence type="ECO:0000313" key="2">
    <source>
        <dbReference type="EMBL" id="MBC3538366.1"/>
    </source>
</evidence>
<dbReference type="InterPro" id="IPR007466">
    <property type="entry name" value="Peptidyl-Arg-deiminase_porph"/>
</dbReference>
<dbReference type="Proteomes" id="UP000659698">
    <property type="component" value="Unassembled WGS sequence"/>
</dbReference>
<keyword evidence="1" id="KW-0378">Hydrolase</keyword>
<dbReference type="Pfam" id="PF04371">
    <property type="entry name" value="PAD_porph"/>
    <property type="match status" value="1"/>
</dbReference>
<dbReference type="Gene3D" id="3.75.10.10">
    <property type="entry name" value="L-arginine/glycine Amidinotransferase, Chain A"/>
    <property type="match status" value="1"/>
</dbReference>
<evidence type="ECO:0000256" key="1">
    <source>
        <dbReference type="ARBA" id="ARBA00022801"/>
    </source>
</evidence>
<dbReference type="EMBL" id="JACOAF010000003">
    <property type="protein sequence ID" value="MBC3538366.1"/>
    <property type="molecule type" value="Genomic_DNA"/>
</dbReference>
<sequence length="302" mass="34630">MVIDKETNKVFFSDQLFADSRYGDTFDRICSVLEKHQIEHGIINSTKDIWCRDYMPIQKAASKFIQFRYEPSYLAEDLDLQTDPKTTLELNQIQATFSSINVDGGNVLRWEDRVIITDRIFQENPAYTNKSKLVDELEKLFEAEVIVIPQIKSDMTGHADGLVRFYDRTTLIGNCLEEEYDYWKKGMKKVLSDYSLSYIDMPFLEYKVKGYPESAIGCYVNYLEVANLILAPIFEVEGNKDEEAVGILTEVFADRTVEPININDVAIHGGLLNCISWNVIKGEYAYHTLPKTLGYLNSADCL</sequence>
<proteinExistence type="predicted"/>
<gene>
    <name evidence="2" type="ORF">H7U12_01655</name>
</gene>
<dbReference type="PANTHER" id="PTHR31377">
    <property type="entry name" value="AGMATINE DEIMINASE-RELATED"/>
    <property type="match status" value="1"/>
</dbReference>
<protein>
    <submittedName>
        <fullName evidence="2">Agmatine deiminase family protein</fullName>
    </submittedName>
</protein>
<accession>A0ABR6VMD6</accession>
<reference evidence="2 3" key="1">
    <citation type="journal article" date="2019" name="Int. J. Syst. Evol. Microbiol.">
        <title>Rufibacter sediminis sp. nov., isolated from freshwater lake sediment.</title>
        <authorList>
            <person name="Qu J.H."/>
            <person name="Zhang L.J."/>
            <person name="Fu Y.H."/>
            <person name="Li H.F."/>
        </authorList>
    </citation>
    <scope>NUCLEOTIDE SEQUENCE [LARGE SCALE GENOMIC DNA]</scope>
    <source>
        <strain evidence="2 3">H-1</strain>
    </source>
</reference>
<dbReference type="RefSeq" id="WP_186631863.1">
    <property type="nucleotide sequence ID" value="NZ_JACOAF010000003.1"/>
</dbReference>
<evidence type="ECO:0000313" key="3">
    <source>
        <dbReference type="Proteomes" id="UP000659698"/>
    </source>
</evidence>
<organism evidence="2 3">
    <name type="scientific">Rufibacter sediminis</name>
    <dbReference type="NCBI Taxonomy" id="2762756"/>
    <lineage>
        <taxon>Bacteria</taxon>
        <taxon>Pseudomonadati</taxon>
        <taxon>Bacteroidota</taxon>
        <taxon>Cytophagia</taxon>
        <taxon>Cytophagales</taxon>
        <taxon>Hymenobacteraceae</taxon>
        <taxon>Rufibacter</taxon>
    </lineage>
</organism>
<dbReference type="SUPFAM" id="SSF55909">
    <property type="entry name" value="Pentein"/>
    <property type="match status" value="1"/>
</dbReference>